<reference evidence="1" key="1">
    <citation type="submission" date="2023-04" db="EMBL/GenBank/DDBJ databases">
        <title>Ambrosiozyma monospora NBRC 1965.</title>
        <authorList>
            <person name="Ichikawa N."/>
            <person name="Sato H."/>
            <person name="Tonouchi N."/>
        </authorList>
    </citation>
    <scope>NUCLEOTIDE SEQUENCE</scope>
    <source>
        <strain evidence="1">NBRC 1965</strain>
    </source>
</reference>
<evidence type="ECO:0000313" key="1">
    <source>
        <dbReference type="EMBL" id="GMG23265.1"/>
    </source>
</evidence>
<keyword evidence="2" id="KW-1185">Reference proteome</keyword>
<sequence length="204" mass="23687">MQASTGRLDYDFLGEELPTTPIQLEEARTSLISEFNLRVVLRQADTVFKFGYLREIECSIGGCGIFTKEKFLSQPNLNLEDEVIKEARKEAVAAFHKGIRKAKREFKARLIAECRDSQAMWPLWATRSDKNHAKNNKHNNTTFIHNPEQLAGIVDLTYHQEQLKKKFFRIKHKSCMKLKNSLMPKNLEAELSEKSNYRDHLEDC</sequence>
<dbReference type="EMBL" id="BSXU01001056">
    <property type="protein sequence ID" value="GMG23265.1"/>
    <property type="molecule type" value="Genomic_DNA"/>
</dbReference>
<organism evidence="1 2">
    <name type="scientific">Ambrosiozyma monospora</name>
    <name type="common">Yeast</name>
    <name type="synonym">Endomycopsis monosporus</name>
    <dbReference type="NCBI Taxonomy" id="43982"/>
    <lineage>
        <taxon>Eukaryota</taxon>
        <taxon>Fungi</taxon>
        <taxon>Dikarya</taxon>
        <taxon>Ascomycota</taxon>
        <taxon>Saccharomycotina</taxon>
        <taxon>Pichiomycetes</taxon>
        <taxon>Pichiales</taxon>
        <taxon>Pichiaceae</taxon>
        <taxon>Ambrosiozyma</taxon>
    </lineage>
</organism>
<protein>
    <submittedName>
        <fullName evidence="1">Unnamed protein product</fullName>
    </submittedName>
</protein>
<accession>A0A9W6YX90</accession>
<gene>
    <name evidence="1" type="ORF">Amon01_000276300</name>
</gene>
<comment type="caution">
    <text evidence="1">The sequence shown here is derived from an EMBL/GenBank/DDBJ whole genome shotgun (WGS) entry which is preliminary data.</text>
</comment>
<name>A0A9W6YX90_AMBMO</name>
<proteinExistence type="predicted"/>
<dbReference type="Proteomes" id="UP001165063">
    <property type="component" value="Unassembled WGS sequence"/>
</dbReference>
<evidence type="ECO:0000313" key="2">
    <source>
        <dbReference type="Proteomes" id="UP001165063"/>
    </source>
</evidence>
<dbReference type="AlphaFoldDB" id="A0A9W6YX90"/>